<sequence length="329" mass="36873">MSTGNKLPLLKSSFKELVNHLRDEDRLAIVTYASNPGVALESTPCSEKTKIKNAIDLLDAGGSTNGSGGIEAAYEIAEQHFSPSGNNRIIIASDGDFNVGVTEHESLLDLIEEKREKGIFLTTIGVGRGNYNDANMEQIANHGNGTYEYIDDLNQGIKVFVDEFSKFYTVAKDVKVQVVFNPRLVHAYRLIGYENRLLENEDFEDDTKDAGEIGAGQAITALYEFIPEDQGVNPLYEPTFSIEFRYKLPNEDQSQLMELSVKDYLNSFEQSSENMQFASSMAALGMYLFDSKHKGEITLQKIKDWVKNADDYDPNGYKQDLRDLLDKIN</sequence>
<dbReference type="SMART" id="SM00327">
    <property type="entry name" value="VWA"/>
    <property type="match status" value="1"/>
</dbReference>
<proteinExistence type="predicted"/>
<evidence type="ECO:0000313" key="1">
    <source>
        <dbReference type="EMBL" id="CAD7233881.1"/>
    </source>
</evidence>
<dbReference type="PANTHER" id="PTHR10579:SF43">
    <property type="entry name" value="ZINC FINGER (C3HC4-TYPE RING FINGER) FAMILY PROTEIN"/>
    <property type="match status" value="1"/>
</dbReference>
<dbReference type="PANTHER" id="PTHR10579">
    <property type="entry name" value="CALCIUM-ACTIVATED CHLORIDE CHANNEL REGULATOR"/>
    <property type="match status" value="1"/>
</dbReference>
<dbReference type="GO" id="GO:0032991">
    <property type="term" value="C:protein-containing complex"/>
    <property type="evidence" value="ECO:0007669"/>
    <property type="project" value="UniProtKB-ARBA"/>
</dbReference>
<accession>A0A7R8ZR02</accession>
<dbReference type="InterPro" id="IPR021908">
    <property type="entry name" value="YfbK_C"/>
</dbReference>
<protein>
    <submittedName>
        <fullName evidence="1">Uncharacterized protein</fullName>
    </submittedName>
</protein>
<gene>
    <name evidence="1" type="ORF">CTOB1V02_LOCUS11700</name>
</gene>
<organism evidence="1">
    <name type="scientific">Cyprideis torosa</name>
    <dbReference type="NCBI Taxonomy" id="163714"/>
    <lineage>
        <taxon>Eukaryota</taxon>
        <taxon>Metazoa</taxon>
        <taxon>Ecdysozoa</taxon>
        <taxon>Arthropoda</taxon>
        <taxon>Crustacea</taxon>
        <taxon>Oligostraca</taxon>
        <taxon>Ostracoda</taxon>
        <taxon>Podocopa</taxon>
        <taxon>Podocopida</taxon>
        <taxon>Cytherocopina</taxon>
        <taxon>Cytheroidea</taxon>
        <taxon>Cytherideidae</taxon>
        <taxon>Cyprideis</taxon>
    </lineage>
</organism>
<dbReference type="Pfam" id="PF12034">
    <property type="entry name" value="YfbK_C"/>
    <property type="match status" value="1"/>
</dbReference>
<dbReference type="InterPro" id="IPR002035">
    <property type="entry name" value="VWF_A"/>
</dbReference>
<dbReference type="PROSITE" id="PS50234">
    <property type="entry name" value="VWFA"/>
    <property type="match status" value="1"/>
</dbReference>
<dbReference type="AlphaFoldDB" id="A0A7R8ZR02"/>
<dbReference type="Pfam" id="PF00092">
    <property type="entry name" value="VWA"/>
    <property type="match status" value="1"/>
</dbReference>
<dbReference type="Gene3D" id="3.40.50.410">
    <property type="entry name" value="von Willebrand factor, type A domain"/>
    <property type="match status" value="1"/>
</dbReference>
<dbReference type="InterPro" id="IPR051266">
    <property type="entry name" value="CLCR"/>
</dbReference>
<name>A0A7R8ZR02_9CRUS</name>
<dbReference type="OrthoDB" id="299997at2759"/>
<reference evidence="1" key="1">
    <citation type="submission" date="2020-11" db="EMBL/GenBank/DDBJ databases">
        <authorList>
            <person name="Tran Van P."/>
        </authorList>
    </citation>
    <scope>NUCLEOTIDE SEQUENCE</scope>
</reference>
<dbReference type="EMBL" id="OB667186">
    <property type="protein sequence ID" value="CAD7233881.1"/>
    <property type="molecule type" value="Genomic_DNA"/>
</dbReference>
<dbReference type="InterPro" id="IPR036465">
    <property type="entry name" value="vWFA_dom_sf"/>
</dbReference>
<dbReference type="SUPFAM" id="SSF53300">
    <property type="entry name" value="vWA-like"/>
    <property type="match status" value="1"/>
</dbReference>